<evidence type="ECO:0000313" key="4">
    <source>
        <dbReference type="Proteomes" id="UP000006702"/>
    </source>
</evidence>
<evidence type="ECO:0000313" key="3">
    <source>
        <dbReference type="EMBL" id="EAW21153.1"/>
    </source>
</evidence>
<gene>
    <name evidence="3" type="ORF">NFIA_063140</name>
</gene>
<keyword evidence="2" id="KW-0812">Transmembrane</keyword>
<organism evidence="3 4">
    <name type="scientific">Neosartorya fischeri (strain ATCC 1020 / DSM 3700 / CBS 544.65 / FGSC A1164 / JCM 1740 / NRRL 181 / WB 181)</name>
    <name type="common">Aspergillus fischerianus</name>
    <dbReference type="NCBI Taxonomy" id="331117"/>
    <lineage>
        <taxon>Eukaryota</taxon>
        <taxon>Fungi</taxon>
        <taxon>Dikarya</taxon>
        <taxon>Ascomycota</taxon>
        <taxon>Pezizomycotina</taxon>
        <taxon>Eurotiomycetes</taxon>
        <taxon>Eurotiomycetidae</taxon>
        <taxon>Eurotiales</taxon>
        <taxon>Aspergillaceae</taxon>
        <taxon>Aspergillus</taxon>
        <taxon>Aspergillus subgen. Fumigati</taxon>
    </lineage>
</organism>
<proteinExistence type="predicted"/>
<dbReference type="VEuPathDB" id="FungiDB:NFIA_063140"/>
<evidence type="ECO:0000256" key="2">
    <source>
        <dbReference type="SAM" id="Phobius"/>
    </source>
</evidence>
<dbReference type="KEGG" id="nfi:NFIA_063140"/>
<reference evidence="4" key="1">
    <citation type="journal article" date="2008" name="PLoS Genet.">
        <title>Genomic islands in the pathogenic filamentous fungus Aspergillus fumigatus.</title>
        <authorList>
            <person name="Fedorova N.D."/>
            <person name="Khaldi N."/>
            <person name="Joardar V.S."/>
            <person name="Maiti R."/>
            <person name="Amedeo P."/>
            <person name="Anderson M.J."/>
            <person name="Crabtree J."/>
            <person name="Silva J.C."/>
            <person name="Badger J.H."/>
            <person name="Albarraq A."/>
            <person name="Angiuoli S."/>
            <person name="Bussey H."/>
            <person name="Bowyer P."/>
            <person name="Cotty P.J."/>
            <person name="Dyer P.S."/>
            <person name="Egan A."/>
            <person name="Galens K."/>
            <person name="Fraser-Liggett C.M."/>
            <person name="Haas B.J."/>
            <person name="Inman J.M."/>
            <person name="Kent R."/>
            <person name="Lemieux S."/>
            <person name="Malavazi I."/>
            <person name="Orvis J."/>
            <person name="Roemer T."/>
            <person name="Ronning C.M."/>
            <person name="Sundaram J.P."/>
            <person name="Sutton G."/>
            <person name="Turner G."/>
            <person name="Venter J.C."/>
            <person name="White O.R."/>
            <person name="Whitty B.R."/>
            <person name="Youngman P."/>
            <person name="Wolfe K.H."/>
            <person name="Goldman G.H."/>
            <person name="Wortman J.R."/>
            <person name="Jiang B."/>
            <person name="Denning D.W."/>
            <person name="Nierman W.C."/>
        </authorList>
    </citation>
    <scope>NUCLEOTIDE SEQUENCE [LARGE SCALE GENOMIC DNA]</scope>
    <source>
        <strain evidence="4">ATCC 1020 / DSM 3700 / CBS 544.65 / FGSC A1164 / JCM 1740 / NRRL 181 / WB 181</strain>
    </source>
</reference>
<feature type="compositionally biased region" description="Low complexity" evidence="1">
    <location>
        <begin position="50"/>
        <end position="64"/>
    </location>
</feature>
<dbReference type="Proteomes" id="UP000006702">
    <property type="component" value="Unassembled WGS sequence"/>
</dbReference>
<keyword evidence="2" id="KW-0472">Membrane</keyword>
<dbReference type="eggNOG" id="ENOG502RPM8">
    <property type="taxonomic scope" value="Eukaryota"/>
</dbReference>
<dbReference type="GeneID" id="4589805"/>
<sequence length="159" mass="17305">MPRRRSLYNRKRDSDTRGSSSSRLCERFVNYQYPGQLVVLLENAPCSNSSSITTSSNSVSTTNTACPTPTGDSSSPSSHDLAIGVGDGVPLGAIALASIAWALWERRQCKYARLESMPATGAQATGQYQHQYPAHGIYQAHPAEMQNRLDIGSARRQVM</sequence>
<evidence type="ECO:0000256" key="1">
    <source>
        <dbReference type="SAM" id="MobiDB-lite"/>
    </source>
</evidence>
<dbReference type="AlphaFoldDB" id="A1D609"/>
<dbReference type="HOGENOM" id="CLU_1661259_0_0_1"/>
<dbReference type="EMBL" id="DS027690">
    <property type="protein sequence ID" value="EAW21153.1"/>
    <property type="molecule type" value="Genomic_DNA"/>
</dbReference>
<dbReference type="RefSeq" id="XP_001263050.1">
    <property type="nucleotide sequence ID" value="XM_001263049.1"/>
</dbReference>
<dbReference type="OrthoDB" id="5215637at2759"/>
<dbReference type="STRING" id="331117.A1D609"/>
<name>A1D609_NEOFI</name>
<protein>
    <submittedName>
        <fullName evidence="3">Uncharacterized protein</fullName>
    </submittedName>
</protein>
<keyword evidence="4" id="KW-1185">Reference proteome</keyword>
<keyword evidence="2" id="KW-1133">Transmembrane helix</keyword>
<feature type="region of interest" description="Disordered" evidence="1">
    <location>
        <begin position="1"/>
        <end position="20"/>
    </location>
</feature>
<feature type="region of interest" description="Disordered" evidence="1">
    <location>
        <begin position="50"/>
        <end position="79"/>
    </location>
</feature>
<accession>A1D609</accession>
<feature type="transmembrane region" description="Helical" evidence="2">
    <location>
        <begin position="81"/>
        <end position="104"/>
    </location>
</feature>